<evidence type="ECO:0000259" key="6">
    <source>
        <dbReference type="PROSITE" id="PS51898"/>
    </source>
</evidence>
<dbReference type="Pfam" id="PF00589">
    <property type="entry name" value="Phage_integrase"/>
    <property type="match status" value="1"/>
</dbReference>
<comment type="similarity">
    <text evidence="1">Belongs to the 'phage' integrase family.</text>
</comment>
<proteinExistence type="inferred from homology"/>
<keyword evidence="2" id="KW-0229">DNA integration</keyword>
<reference evidence="8 9" key="1">
    <citation type="submission" date="2018-06" db="EMBL/GenBank/DDBJ databases">
        <authorList>
            <consortium name="Pathogen Informatics"/>
            <person name="Doyle S."/>
        </authorList>
    </citation>
    <scope>NUCLEOTIDE SEQUENCE [LARGE SCALE GENOMIC DNA]</scope>
    <source>
        <strain evidence="8 9">NCTC10308</strain>
    </source>
</reference>
<dbReference type="Pfam" id="PF13356">
    <property type="entry name" value="Arm-DNA-bind_3"/>
    <property type="match status" value="1"/>
</dbReference>
<dbReference type="InterPro" id="IPR011010">
    <property type="entry name" value="DNA_brk_join_enz"/>
</dbReference>
<dbReference type="InterPro" id="IPR050808">
    <property type="entry name" value="Phage_Integrase"/>
</dbReference>
<dbReference type="PROSITE" id="PS51900">
    <property type="entry name" value="CB"/>
    <property type="match status" value="1"/>
</dbReference>
<dbReference type="PROSITE" id="PS51898">
    <property type="entry name" value="TYR_RECOMBINASE"/>
    <property type="match status" value="1"/>
</dbReference>
<dbReference type="PANTHER" id="PTHR30629">
    <property type="entry name" value="PROPHAGE INTEGRASE"/>
    <property type="match status" value="1"/>
</dbReference>
<dbReference type="Gene3D" id="3.30.160.390">
    <property type="entry name" value="Integrase, DNA-binding domain"/>
    <property type="match status" value="1"/>
</dbReference>
<dbReference type="GO" id="GO:0015074">
    <property type="term" value="P:DNA integration"/>
    <property type="evidence" value="ECO:0007669"/>
    <property type="project" value="UniProtKB-KW"/>
</dbReference>
<dbReference type="GO" id="GO:0006310">
    <property type="term" value="P:DNA recombination"/>
    <property type="evidence" value="ECO:0007669"/>
    <property type="project" value="UniProtKB-KW"/>
</dbReference>
<dbReference type="InterPro" id="IPR002104">
    <property type="entry name" value="Integrase_catalytic"/>
</dbReference>
<dbReference type="EMBL" id="UFRV01000006">
    <property type="protein sequence ID" value="SUT92803.1"/>
    <property type="molecule type" value="Genomic_DNA"/>
</dbReference>
<protein>
    <submittedName>
        <fullName evidence="8">Phage integrase</fullName>
    </submittedName>
</protein>
<evidence type="ECO:0000256" key="2">
    <source>
        <dbReference type="ARBA" id="ARBA00022908"/>
    </source>
</evidence>
<dbReference type="Gene3D" id="1.10.150.130">
    <property type="match status" value="1"/>
</dbReference>
<dbReference type="SUPFAM" id="SSF56349">
    <property type="entry name" value="DNA breaking-rejoining enzymes"/>
    <property type="match status" value="1"/>
</dbReference>
<dbReference type="InterPro" id="IPR025166">
    <property type="entry name" value="Integrase_DNA_bind_dom"/>
</dbReference>
<evidence type="ECO:0000256" key="1">
    <source>
        <dbReference type="ARBA" id="ARBA00008857"/>
    </source>
</evidence>
<organism evidence="8 9">
    <name type="scientific">Acinetobacter johnsonii</name>
    <dbReference type="NCBI Taxonomy" id="40214"/>
    <lineage>
        <taxon>Bacteria</taxon>
        <taxon>Pseudomonadati</taxon>
        <taxon>Pseudomonadota</taxon>
        <taxon>Gammaproteobacteria</taxon>
        <taxon>Moraxellales</taxon>
        <taxon>Moraxellaceae</taxon>
        <taxon>Acinetobacter</taxon>
    </lineage>
</organism>
<keyword evidence="3 5" id="KW-0238">DNA-binding</keyword>
<name>A0A380TVU1_ACIJO</name>
<sequence length="430" mass="49717">MLYCKVLQLVVILAMSSSRVKLTKTLIDQLEMTPAIYRDIELIGFAIRVNSTCKTYIVEKKVLGKTVRSTIGLHGNLTLAQARDIARDKLAQMTQGINPNEMKRKAIADEKAKTDLSRSKPTLKAAFDNYLFHKTLKPRSIKDYTIVIDDYLKDWNNLKLDDISRTMIQAKHTELSQRSKAQANMAMRVFRAIYNYSVEHYLDENDKPILDAHNPIKTLNAKNAWNKIRRRKTYINEDQMPDWIKAVFQYKDRGQQLETNRDFLLTLVLTGFRREECESLPWSSVDLKYGRITSIDPKNGEPHTLPMGNFLLELMKKRYSQATTEWVFPSAKSSSGHIVNISKVRQKINKSCGIEFSFHDLRRTFGSIAENLDYGRYTIKRLLNHKEEDDRDVTAGYVQVSERKLREAMNAIEDIVLGEYKSTIFSKIES</sequence>
<dbReference type="InterPro" id="IPR010998">
    <property type="entry name" value="Integrase_recombinase_N"/>
</dbReference>
<dbReference type="Gene3D" id="1.10.443.10">
    <property type="entry name" value="Intergrase catalytic core"/>
    <property type="match status" value="1"/>
</dbReference>
<dbReference type="InterPro" id="IPR038488">
    <property type="entry name" value="Integrase_DNA-bd_sf"/>
</dbReference>
<evidence type="ECO:0000313" key="8">
    <source>
        <dbReference type="EMBL" id="SUT92803.1"/>
    </source>
</evidence>
<dbReference type="CDD" id="cd00796">
    <property type="entry name" value="INT_Rci_Hp1_C"/>
    <property type="match status" value="1"/>
</dbReference>
<dbReference type="PANTHER" id="PTHR30629:SF2">
    <property type="entry name" value="PROPHAGE INTEGRASE INTS-RELATED"/>
    <property type="match status" value="1"/>
</dbReference>
<feature type="domain" description="Tyr recombinase" evidence="6">
    <location>
        <begin position="230"/>
        <end position="410"/>
    </location>
</feature>
<gene>
    <name evidence="8" type="ORF">NCTC10308_00870</name>
</gene>
<feature type="domain" description="Core-binding (CB)" evidence="7">
    <location>
        <begin position="121"/>
        <end position="198"/>
    </location>
</feature>
<dbReference type="GO" id="GO:0003677">
    <property type="term" value="F:DNA binding"/>
    <property type="evidence" value="ECO:0007669"/>
    <property type="project" value="UniProtKB-UniRule"/>
</dbReference>
<keyword evidence="4" id="KW-0233">DNA recombination</keyword>
<dbReference type="AlphaFoldDB" id="A0A380TVU1"/>
<accession>A0A380TVU1</accession>
<evidence type="ECO:0000256" key="3">
    <source>
        <dbReference type="ARBA" id="ARBA00023125"/>
    </source>
</evidence>
<evidence type="ECO:0000313" key="9">
    <source>
        <dbReference type="Proteomes" id="UP000254227"/>
    </source>
</evidence>
<dbReference type="InterPro" id="IPR013762">
    <property type="entry name" value="Integrase-like_cat_sf"/>
</dbReference>
<dbReference type="Proteomes" id="UP000254227">
    <property type="component" value="Unassembled WGS sequence"/>
</dbReference>
<evidence type="ECO:0000256" key="4">
    <source>
        <dbReference type="ARBA" id="ARBA00023172"/>
    </source>
</evidence>
<dbReference type="InterPro" id="IPR044068">
    <property type="entry name" value="CB"/>
</dbReference>
<evidence type="ECO:0000256" key="5">
    <source>
        <dbReference type="PROSITE-ProRule" id="PRU01248"/>
    </source>
</evidence>
<evidence type="ECO:0000259" key="7">
    <source>
        <dbReference type="PROSITE" id="PS51900"/>
    </source>
</evidence>